<evidence type="ECO:0000256" key="1">
    <source>
        <dbReference type="SAM" id="MobiDB-lite"/>
    </source>
</evidence>
<evidence type="ECO:0000313" key="3">
    <source>
        <dbReference type="Proteomes" id="UP001292094"/>
    </source>
</evidence>
<protein>
    <submittedName>
        <fullName evidence="2">Uncharacterized protein</fullName>
    </submittedName>
</protein>
<feature type="compositionally biased region" description="Basic and acidic residues" evidence="1">
    <location>
        <begin position="77"/>
        <end position="86"/>
    </location>
</feature>
<feature type="region of interest" description="Disordered" evidence="1">
    <location>
        <begin position="1"/>
        <end position="102"/>
    </location>
</feature>
<gene>
    <name evidence="2" type="ORF">Pmani_036037</name>
</gene>
<feature type="compositionally biased region" description="Basic and acidic residues" evidence="1">
    <location>
        <begin position="30"/>
        <end position="41"/>
    </location>
</feature>
<accession>A0AAE1TMI2</accession>
<reference evidence="2" key="1">
    <citation type="submission" date="2023-11" db="EMBL/GenBank/DDBJ databases">
        <title>Genome assemblies of two species of porcelain crab, Petrolisthes cinctipes and Petrolisthes manimaculis (Anomura: Porcellanidae).</title>
        <authorList>
            <person name="Angst P."/>
        </authorList>
    </citation>
    <scope>NUCLEOTIDE SEQUENCE</scope>
    <source>
        <strain evidence="2">PB745_02</strain>
        <tissue evidence="2">Gill</tissue>
    </source>
</reference>
<dbReference type="Proteomes" id="UP001292094">
    <property type="component" value="Unassembled WGS sequence"/>
</dbReference>
<dbReference type="AlphaFoldDB" id="A0AAE1TMI2"/>
<proteinExistence type="predicted"/>
<comment type="caution">
    <text evidence="2">The sequence shown here is derived from an EMBL/GenBank/DDBJ whole genome shotgun (WGS) entry which is preliminary data.</text>
</comment>
<sequence length="119" mass="13332">MRREYKEGIQLKTHKQKKKKKEIEEERDGEEAGRERKEHMGGVKGGDVVLECSLAGQHLRPRGSTQTVHTNLGAVGRDSDKSERKSPARPGSRQLQRRKKPAVCPCESNITIVNASYPA</sequence>
<name>A0AAE1TMI2_9EUCA</name>
<organism evidence="2 3">
    <name type="scientific">Petrolisthes manimaculis</name>
    <dbReference type="NCBI Taxonomy" id="1843537"/>
    <lineage>
        <taxon>Eukaryota</taxon>
        <taxon>Metazoa</taxon>
        <taxon>Ecdysozoa</taxon>
        <taxon>Arthropoda</taxon>
        <taxon>Crustacea</taxon>
        <taxon>Multicrustacea</taxon>
        <taxon>Malacostraca</taxon>
        <taxon>Eumalacostraca</taxon>
        <taxon>Eucarida</taxon>
        <taxon>Decapoda</taxon>
        <taxon>Pleocyemata</taxon>
        <taxon>Anomura</taxon>
        <taxon>Galatheoidea</taxon>
        <taxon>Porcellanidae</taxon>
        <taxon>Petrolisthes</taxon>
    </lineage>
</organism>
<keyword evidence="3" id="KW-1185">Reference proteome</keyword>
<evidence type="ECO:0000313" key="2">
    <source>
        <dbReference type="EMBL" id="KAK4291108.1"/>
    </source>
</evidence>
<dbReference type="EMBL" id="JAWZYT010005259">
    <property type="protein sequence ID" value="KAK4291108.1"/>
    <property type="molecule type" value="Genomic_DNA"/>
</dbReference>